<evidence type="ECO:0000256" key="3">
    <source>
        <dbReference type="ARBA" id="ARBA00023163"/>
    </source>
</evidence>
<organism evidence="5 6">
    <name type="scientific">Parahaliea mediterranea</name>
    <dbReference type="NCBI Taxonomy" id="651086"/>
    <lineage>
        <taxon>Bacteria</taxon>
        <taxon>Pseudomonadati</taxon>
        <taxon>Pseudomonadota</taxon>
        <taxon>Gammaproteobacteria</taxon>
        <taxon>Cellvibrionales</taxon>
        <taxon>Halieaceae</taxon>
        <taxon>Parahaliea</taxon>
    </lineage>
</organism>
<sequence length="376" mass="42539">MPITITPKFQALKLIESARSHGADVSELLTSIGVKAEELKTPEDSIPTDVYCRLLQKVAYISQQHWCGLPGSKEDPVGGFRVLCRVIANCNTLGQALERSEEFYALYGRKEWGITFQVDSGLAYVSIAGPEVNQRPEFKTVHYMYILHRFWSWLCGQIIGLEFVNLVHRPCDNLSAYQGLFECPIHFGQEANTVVFDASYLDAALIQSELALMDFVETAPYELLLAPEDHNDSITAKIRYLIGSDFTRPLPSFEEIIDRLHTSASTLRRKLKKEGTTYQKIKDDARKEAAMAYLKREDFSVTTSAFIMGFDDPSAFTRCFKRWTGMAPSEYRAMYVESKSKKLYSVELESGNLKRSLVSAEHGMRAMALEMNSNAR</sequence>
<dbReference type="SMART" id="SM00342">
    <property type="entry name" value="HTH_ARAC"/>
    <property type="match status" value="1"/>
</dbReference>
<keyword evidence="6" id="KW-1185">Reference proteome</keyword>
<accession>A0A939DG81</accession>
<evidence type="ECO:0000256" key="2">
    <source>
        <dbReference type="ARBA" id="ARBA00023125"/>
    </source>
</evidence>
<dbReference type="GO" id="GO:0003700">
    <property type="term" value="F:DNA-binding transcription factor activity"/>
    <property type="evidence" value="ECO:0007669"/>
    <property type="project" value="InterPro"/>
</dbReference>
<dbReference type="EMBL" id="JAFKCZ010000006">
    <property type="protein sequence ID" value="MBN7796932.1"/>
    <property type="molecule type" value="Genomic_DNA"/>
</dbReference>
<dbReference type="SUPFAM" id="SSF46689">
    <property type="entry name" value="Homeodomain-like"/>
    <property type="match status" value="1"/>
</dbReference>
<keyword evidence="1" id="KW-0805">Transcription regulation</keyword>
<evidence type="ECO:0000313" key="6">
    <source>
        <dbReference type="Proteomes" id="UP000664303"/>
    </source>
</evidence>
<dbReference type="InterPro" id="IPR018060">
    <property type="entry name" value="HTH_AraC"/>
</dbReference>
<dbReference type="Proteomes" id="UP000664303">
    <property type="component" value="Unassembled WGS sequence"/>
</dbReference>
<dbReference type="InterPro" id="IPR032687">
    <property type="entry name" value="AraC-type_N"/>
</dbReference>
<dbReference type="GO" id="GO:0000976">
    <property type="term" value="F:transcription cis-regulatory region binding"/>
    <property type="evidence" value="ECO:0007669"/>
    <property type="project" value="TreeGrafter"/>
</dbReference>
<dbReference type="Pfam" id="PF12833">
    <property type="entry name" value="HTH_18"/>
    <property type="match status" value="1"/>
</dbReference>
<protein>
    <submittedName>
        <fullName evidence="5">AraC family transcriptional regulator ligand-binding domain-containing protein</fullName>
    </submittedName>
</protein>
<keyword evidence="3" id="KW-0804">Transcription</keyword>
<name>A0A939DG81_9GAMM</name>
<dbReference type="Gene3D" id="1.10.10.60">
    <property type="entry name" value="Homeodomain-like"/>
    <property type="match status" value="1"/>
</dbReference>
<evidence type="ECO:0000259" key="4">
    <source>
        <dbReference type="PROSITE" id="PS01124"/>
    </source>
</evidence>
<dbReference type="InterPro" id="IPR009057">
    <property type="entry name" value="Homeodomain-like_sf"/>
</dbReference>
<proteinExistence type="predicted"/>
<dbReference type="AlphaFoldDB" id="A0A939DG81"/>
<feature type="domain" description="HTH araC/xylS-type" evidence="4">
    <location>
        <begin position="236"/>
        <end position="334"/>
    </location>
</feature>
<reference evidence="5" key="1">
    <citation type="submission" date="2021-02" db="EMBL/GenBank/DDBJ databases">
        <title>PHA producing bacteria isolated from coastal sediment in Guangdong, Shenzhen.</title>
        <authorList>
            <person name="Zheng W."/>
            <person name="Yu S."/>
            <person name="Huang Y."/>
        </authorList>
    </citation>
    <scope>NUCLEOTIDE SEQUENCE</scope>
    <source>
        <strain evidence="5">TN14-10</strain>
    </source>
</reference>
<keyword evidence="2" id="KW-0238">DNA-binding</keyword>
<dbReference type="PANTHER" id="PTHR47894">
    <property type="entry name" value="HTH-TYPE TRANSCRIPTIONAL REGULATOR GADX"/>
    <property type="match status" value="1"/>
</dbReference>
<dbReference type="GO" id="GO:0005829">
    <property type="term" value="C:cytosol"/>
    <property type="evidence" value="ECO:0007669"/>
    <property type="project" value="TreeGrafter"/>
</dbReference>
<gene>
    <name evidence="5" type="ORF">JYP50_10035</name>
</gene>
<dbReference type="PROSITE" id="PS01124">
    <property type="entry name" value="HTH_ARAC_FAMILY_2"/>
    <property type="match status" value="1"/>
</dbReference>
<dbReference type="PANTHER" id="PTHR47894:SF1">
    <property type="entry name" value="HTH-TYPE TRANSCRIPTIONAL REGULATOR VQSM"/>
    <property type="match status" value="1"/>
</dbReference>
<evidence type="ECO:0000256" key="1">
    <source>
        <dbReference type="ARBA" id="ARBA00023015"/>
    </source>
</evidence>
<comment type="caution">
    <text evidence="5">The sequence shown here is derived from an EMBL/GenBank/DDBJ whole genome shotgun (WGS) entry which is preliminary data.</text>
</comment>
<evidence type="ECO:0000313" key="5">
    <source>
        <dbReference type="EMBL" id="MBN7796932.1"/>
    </source>
</evidence>
<dbReference type="Pfam" id="PF12625">
    <property type="entry name" value="Arabinose_bd"/>
    <property type="match status" value="1"/>
</dbReference>
<dbReference type="RefSeq" id="WP_206560370.1">
    <property type="nucleotide sequence ID" value="NZ_JAFKCZ010000006.1"/>
</dbReference>